<sequence length="198" mass="21252">MATRRRPLRLGVGRPWGSAGPSNPAPLTPSRPPQNNPGVARRLATCPFNARHRVPHATFQHHIASCPDKRQLDLPLGTDPPLSSTTVHNETPKAWQGLPCQEDWEAELQDLEEQPPFILRAGANNLLLPSDSSAPAALTKQSHDEEAAGHRAHEGQVTVAAGQGRCLTLPQDLGVHGARGAVPLRPLLGGVVPPTRFK</sequence>
<gene>
    <name evidence="6" type="primary">GTSF1</name>
    <name evidence="6" type="ORF">A306_00014689</name>
</gene>
<dbReference type="AlphaFoldDB" id="A0A2I0LIH0"/>
<proteinExistence type="predicted"/>
<dbReference type="EMBL" id="AKCR02000382">
    <property type="protein sequence ID" value="PKK17226.1"/>
    <property type="molecule type" value="Genomic_DNA"/>
</dbReference>
<dbReference type="Proteomes" id="UP000053872">
    <property type="component" value="Unassembled WGS sequence"/>
</dbReference>
<reference evidence="6 7" key="1">
    <citation type="journal article" date="2013" name="Science">
        <title>Genomic diversity and evolution of the head crest in the rock pigeon.</title>
        <authorList>
            <person name="Shapiro M.D."/>
            <person name="Kronenberg Z."/>
            <person name="Li C."/>
            <person name="Domyan E.T."/>
            <person name="Pan H."/>
            <person name="Campbell M."/>
            <person name="Tan H."/>
            <person name="Huff C.D."/>
            <person name="Hu H."/>
            <person name="Vickrey A.I."/>
            <person name="Nielsen S.C."/>
            <person name="Stringham S.A."/>
            <person name="Hu H."/>
            <person name="Willerslev E."/>
            <person name="Gilbert M.T."/>
            <person name="Yandell M."/>
            <person name="Zhang G."/>
            <person name="Wang J."/>
        </authorList>
    </citation>
    <scope>NUCLEOTIDE SEQUENCE [LARGE SCALE GENOMIC DNA]</scope>
    <source>
        <tissue evidence="6">Blood</tissue>
    </source>
</reference>
<dbReference type="GO" id="GO:0008270">
    <property type="term" value="F:zinc ion binding"/>
    <property type="evidence" value="ECO:0007669"/>
    <property type="project" value="UniProtKB-KW"/>
</dbReference>
<comment type="caution">
    <text evidence="6">The sequence shown here is derived from an EMBL/GenBank/DDBJ whole genome shotgun (WGS) entry which is preliminary data.</text>
</comment>
<evidence type="ECO:0000256" key="1">
    <source>
        <dbReference type="ARBA" id="ARBA00022723"/>
    </source>
</evidence>
<keyword evidence="3" id="KW-0862">Zinc</keyword>
<evidence type="ECO:0000259" key="5">
    <source>
        <dbReference type="PROSITE" id="PS51800"/>
    </source>
</evidence>
<feature type="region of interest" description="Disordered" evidence="4">
    <location>
        <begin position="131"/>
        <end position="154"/>
    </location>
</feature>
<feature type="compositionally biased region" description="Pro residues" evidence="4">
    <location>
        <begin position="23"/>
        <end position="35"/>
    </location>
</feature>
<keyword evidence="1" id="KW-0479">Metal-binding</keyword>
<evidence type="ECO:0000256" key="3">
    <source>
        <dbReference type="ARBA" id="ARBA00022833"/>
    </source>
</evidence>
<protein>
    <submittedName>
        <fullName evidence="6">Gametocyte specific factor 1</fullName>
    </submittedName>
</protein>
<dbReference type="Pfam" id="PF05253">
    <property type="entry name" value="zf-U11-48K"/>
    <property type="match status" value="1"/>
</dbReference>
<evidence type="ECO:0000256" key="2">
    <source>
        <dbReference type="ARBA" id="ARBA00022771"/>
    </source>
</evidence>
<feature type="region of interest" description="Disordered" evidence="4">
    <location>
        <begin position="1"/>
        <end position="39"/>
    </location>
</feature>
<evidence type="ECO:0000313" key="7">
    <source>
        <dbReference type="Proteomes" id="UP000053872"/>
    </source>
</evidence>
<name>A0A2I0LIH0_COLLI</name>
<dbReference type="PROSITE" id="PS51800">
    <property type="entry name" value="ZF_CHHC_U11_48K"/>
    <property type="match status" value="1"/>
</dbReference>
<feature type="domain" description="CHHC U11-48K-type" evidence="5">
    <location>
        <begin position="43"/>
        <end position="70"/>
    </location>
</feature>
<dbReference type="STRING" id="8932.A0A2I0LIH0"/>
<keyword evidence="2" id="KW-0863">Zinc-finger</keyword>
<dbReference type="InterPro" id="IPR022776">
    <property type="entry name" value="TRM13/UPF0224_CHHC_Znf_dom"/>
</dbReference>
<dbReference type="InParanoid" id="A0A2I0LIH0"/>
<feature type="compositionally biased region" description="Basic and acidic residues" evidence="4">
    <location>
        <begin position="141"/>
        <end position="154"/>
    </location>
</feature>
<keyword evidence="7" id="KW-1185">Reference proteome</keyword>
<accession>A0A2I0LIH0</accession>
<evidence type="ECO:0000256" key="4">
    <source>
        <dbReference type="SAM" id="MobiDB-lite"/>
    </source>
</evidence>
<organism evidence="6 7">
    <name type="scientific">Columba livia</name>
    <name type="common">Rock dove</name>
    <dbReference type="NCBI Taxonomy" id="8932"/>
    <lineage>
        <taxon>Eukaryota</taxon>
        <taxon>Metazoa</taxon>
        <taxon>Chordata</taxon>
        <taxon>Craniata</taxon>
        <taxon>Vertebrata</taxon>
        <taxon>Euteleostomi</taxon>
        <taxon>Archelosauria</taxon>
        <taxon>Archosauria</taxon>
        <taxon>Dinosauria</taxon>
        <taxon>Saurischia</taxon>
        <taxon>Theropoda</taxon>
        <taxon>Coelurosauria</taxon>
        <taxon>Aves</taxon>
        <taxon>Neognathae</taxon>
        <taxon>Neoaves</taxon>
        <taxon>Columbimorphae</taxon>
        <taxon>Columbiformes</taxon>
        <taxon>Columbidae</taxon>
        <taxon>Columba</taxon>
    </lineage>
</organism>
<evidence type="ECO:0000313" key="6">
    <source>
        <dbReference type="EMBL" id="PKK17226.1"/>
    </source>
</evidence>